<keyword evidence="10 16" id="KW-0812">Transmembrane</keyword>
<protein>
    <recommendedName>
        <fullName evidence="6">Succinate dehydrogenase hydrophobic membrane anchor subunit</fullName>
    </recommendedName>
</protein>
<dbReference type="InterPro" id="IPR014312">
    <property type="entry name" value="Succ_DH_anchor"/>
</dbReference>
<keyword evidence="7" id="KW-0813">Transport</keyword>
<gene>
    <name evidence="17" type="primary">sdhD</name>
    <name evidence="17" type="ORF">N0B51_04400</name>
</gene>
<evidence type="ECO:0000313" key="17">
    <source>
        <dbReference type="EMBL" id="MCT2558214.1"/>
    </source>
</evidence>
<evidence type="ECO:0000256" key="15">
    <source>
        <dbReference type="ARBA" id="ARBA00023136"/>
    </source>
</evidence>
<evidence type="ECO:0000256" key="6">
    <source>
        <dbReference type="ARBA" id="ARBA00019425"/>
    </source>
</evidence>
<organism evidence="17 18">
    <name type="scientific">Tsuneonella litorea</name>
    <dbReference type="NCBI Taxonomy" id="2976475"/>
    <lineage>
        <taxon>Bacteria</taxon>
        <taxon>Pseudomonadati</taxon>
        <taxon>Pseudomonadota</taxon>
        <taxon>Alphaproteobacteria</taxon>
        <taxon>Sphingomonadales</taxon>
        <taxon>Erythrobacteraceae</taxon>
        <taxon>Tsuneonella</taxon>
    </lineage>
</organism>
<dbReference type="Gene3D" id="1.20.1300.10">
    <property type="entry name" value="Fumarate reductase/succinate dehydrogenase, transmembrane subunit"/>
    <property type="match status" value="1"/>
</dbReference>
<keyword evidence="18" id="KW-1185">Reference proteome</keyword>
<sequence>MGNGTSIGKVRGLGSAHHGSHHWLLQRFTAIGNIVLGLFLAVSLALLPSYDFATVRDWLSQPLPAAALAIWIVNVFWHARLGLQVLVEDYVHTPGNKFAAIAALNILAVAGAGFGLFSIVRIALGGAA</sequence>
<dbReference type="GO" id="GO:0046872">
    <property type="term" value="F:metal ion binding"/>
    <property type="evidence" value="ECO:0007669"/>
    <property type="project" value="UniProtKB-KW"/>
</dbReference>
<feature type="transmembrane region" description="Helical" evidence="16">
    <location>
        <begin position="99"/>
        <end position="124"/>
    </location>
</feature>
<dbReference type="Proteomes" id="UP001142648">
    <property type="component" value="Unassembled WGS sequence"/>
</dbReference>
<dbReference type="AlphaFoldDB" id="A0A9X3AKD3"/>
<evidence type="ECO:0000256" key="9">
    <source>
        <dbReference type="ARBA" id="ARBA00022617"/>
    </source>
</evidence>
<keyword evidence="9" id="KW-0349">Heme</keyword>
<keyword evidence="11" id="KW-0479">Metal-binding</keyword>
<evidence type="ECO:0000313" key="18">
    <source>
        <dbReference type="Proteomes" id="UP001142648"/>
    </source>
</evidence>
<dbReference type="EMBL" id="JAOAMV010000002">
    <property type="protein sequence ID" value="MCT2558214.1"/>
    <property type="molecule type" value="Genomic_DNA"/>
</dbReference>
<evidence type="ECO:0000256" key="3">
    <source>
        <dbReference type="ARBA" id="ARBA00004141"/>
    </source>
</evidence>
<comment type="pathway">
    <text evidence="4">Carbohydrate metabolism; tricarboxylic acid cycle.</text>
</comment>
<dbReference type="CDD" id="cd03495">
    <property type="entry name" value="SQR_TypeC_SdhD_like"/>
    <property type="match status" value="1"/>
</dbReference>
<evidence type="ECO:0000256" key="12">
    <source>
        <dbReference type="ARBA" id="ARBA00022982"/>
    </source>
</evidence>
<comment type="subunit">
    <text evidence="5">Part of an enzyme complex containing four subunits: a flavoprotein, an iron-sulfur protein, plus two membrane-anchoring proteins, SdhC and SdhD.</text>
</comment>
<dbReference type="NCBIfam" id="TIGR02968">
    <property type="entry name" value="succ_dehyd_anc"/>
    <property type="match status" value="1"/>
</dbReference>
<dbReference type="InterPro" id="IPR034804">
    <property type="entry name" value="SQR/QFR_C/D"/>
</dbReference>
<feature type="transmembrane region" description="Helical" evidence="16">
    <location>
        <begin position="30"/>
        <end position="50"/>
    </location>
</feature>
<keyword evidence="13 16" id="KW-1133">Transmembrane helix</keyword>
<evidence type="ECO:0000256" key="13">
    <source>
        <dbReference type="ARBA" id="ARBA00022989"/>
    </source>
</evidence>
<dbReference type="Pfam" id="PF01127">
    <property type="entry name" value="Sdh_cyt"/>
    <property type="match status" value="1"/>
</dbReference>
<dbReference type="SUPFAM" id="SSF81343">
    <property type="entry name" value="Fumarate reductase respiratory complex transmembrane subunits"/>
    <property type="match status" value="1"/>
</dbReference>
<accession>A0A9X3AKD3</accession>
<evidence type="ECO:0000256" key="14">
    <source>
        <dbReference type="ARBA" id="ARBA00023004"/>
    </source>
</evidence>
<keyword evidence="12" id="KW-0249">Electron transport</keyword>
<comment type="function">
    <text evidence="2">Membrane-anchoring subunit of succinate dehydrogenase (SDH).</text>
</comment>
<proteinExistence type="predicted"/>
<evidence type="ECO:0000256" key="1">
    <source>
        <dbReference type="ARBA" id="ARBA00001971"/>
    </source>
</evidence>
<dbReference type="GO" id="GO:0006099">
    <property type="term" value="P:tricarboxylic acid cycle"/>
    <property type="evidence" value="ECO:0007669"/>
    <property type="project" value="UniProtKB-KW"/>
</dbReference>
<keyword evidence="8" id="KW-0816">Tricarboxylic acid cycle</keyword>
<comment type="subcellular location">
    <subcellularLocation>
        <location evidence="3">Membrane</location>
        <topology evidence="3">Multi-pass membrane protein</topology>
    </subcellularLocation>
</comment>
<evidence type="ECO:0000256" key="2">
    <source>
        <dbReference type="ARBA" id="ARBA00004050"/>
    </source>
</evidence>
<evidence type="ECO:0000256" key="10">
    <source>
        <dbReference type="ARBA" id="ARBA00022692"/>
    </source>
</evidence>
<comment type="cofactor">
    <cofactor evidence="1">
        <name>heme</name>
        <dbReference type="ChEBI" id="CHEBI:30413"/>
    </cofactor>
</comment>
<dbReference type="GO" id="GO:0016020">
    <property type="term" value="C:membrane"/>
    <property type="evidence" value="ECO:0007669"/>
    <property type="project" value="UniProtKB-SubCell"/>
</dbReference>
<evidence type="ECO:0000256" key="5">
    <source>
        <dbReference type="ARBA" id="ARBA00011558"/>
    </source>
</evidence>
<evidence type="ECO:0000256" key="4">
    <source>
        <dbReference type="ARBA" id="ARBA00005163"/>
    </source>
</evidence>
<dbReference type="RefSeq" id="WP_259961019.1">
    <property type="nucleotide sequence ID" value="NZ_JAOAMV010000002.1"/>
</dbReference>
<comment type="caution">
    <text evidence="17">The sequence shown here is derived from an EMBL/GenBank/DDBJ whole genome shotgun (WGS) entry which is preliminary data.</text>
</comment>
<evidence type="ECO:0000256" key="11">
    <source>
        <dbReference type="ARBA" id="ARBA00022723"/>
    </source>
</evidence>
<dbReference type="GO" id="GO:0020037">
    <property type="term" value="F:heme binding"/>
    <property type="evidence" value="ECO:0007669"/>
    <property type="project" value="InterPro"/>
</dbReference>
<feature type="transmembrane region" description="Helical" evidence="16">
    <location>
        <begin position="62"/>
        <end position="79"/>
    </location>
</feature>
<name>A0A9X3AKD3_9SPHN</name>
<keyword evidence="15 16" id="KW-0472">Membrane</keyword>
<evidence type="ECO:0000256" key="8">
    <source>
        <dbReference type="ARBA" id="ARBA00022532"/>
    </source>
</evidence>
<evidence type="ECO:0000256" key="16">
    <source>
        <dbReference type="SAM" id="Phobius"/>
    </source>
</evidence>
<evidence type="ECO:0000256" key="7">
    <source>
        <dbReference type="ARBA" id="ARBA00022448"/>
    </source>
</evidence>
<keyword evidence="14" id="KW-0408">Iron</keyword>
<dbReference type="InterPro" id="IPR000701">
    <property type="entry name" value="SuccDH_FuR_B_TM-su"/>
</dbReference>
<reference evidence="17" key="1">
    <citation type="submission" date="2022-09" db="EMBL/GenBank/DDBJ databases">
        <title>The genome sequence of Tsuneonella sp. YG55.</title>
        <authorList>
            <person name="Liu Y."/>
        </authorList>
    </citation>
    <scope>NUCLEOTIDE SEQUENCE</scope>
    <source>
        <strain evidence="17">YG55</strain>
    </source>
</reference>